<dbReference type="InterPro" id="IPR005143">
    <property type="entry name" value="TF_LuxR_autoind-bd_dom"/>
</dbReference>
<protein>
    <submittedName>
        <fullName evidence="5">DNA-binding CsgD family transcriptional regulator</fullName>
    </submittedName>
</protein>
<keyword evidence="6" id="KW-1185">Reference proteome</keyword>
<dbReference type="Proteomes" id="UP001549076">
    <property type="component" value="Unassembled WGS sequence"/>
</dbReference>
<dbReference type="RefSeq" id="WP_354197326.1">
    <property type="nucleotide sequence ID" value="NZ_JBEPML010000014.1"/>
</dbReference>
<dbReference type="Gene3D" id="3.30.450.80">
    <property type="entry name" value="Transcription factor LuxR-like, autoinducer-binding domain"/>
    <property type="match status" value="1"/>
</dbReference>
<reference evidence="5 6" key="1">
    <citation type="submission" date="2024-06" db="EMBL/GenBank/DDBJ databases">
        <title>Genomic Encyclopedia of Type Strains, Phase IV (KMG-IV): sequencing the most valuable type-strain genomes for metagenomic binning, comparative biology and taxonomic classification.</title>
        <authorList>
            <person name="Goeker M."/>
        </authorList>
    </citation>
    <scope>NUCLEOTIDE SEQUENCE [LARGE SCALE GENOMIC DNA]</scope>
    <source>
        <strain evidence="5 6">DSM 27865</strain>
    </source>
</reference>
<evidence type="ECO:0000313" key="5">
    <source>
        <dbReference type="EMBL" id="MET3793424.1"/>
    </source>
</evidence>
<dbReference type="GO" id="GO:0003677">
    <property type="term" value="F:DNA binding"/>
    <property type="evidence" value="ECO:0007669"/>
    <property type="project" value="UniProtKB-KW"/>
</dbReference>
<dbReference type="PROSITE" id="PS50043">
    <property type="entry name" value="HTH_LUXR_2"/>
    <property type="match status" value="1"/>
</dbReference>
<dbReference type="Pfam" id="PF00196">
    <property type="entry name" value="GerE"/>
    <property type="match status" value="1"/>
</dbReference>
<evidence type="ECO:0000259" key="4">
    <source>
        <dbReference type="PROSITE" id="PS50043"/>
    </source>
</evidence>
<proteinExistence type="predicted"/>
<dbReference type="PANTHER" id="PTHR44688">
    <property type="entry name" value="DNA-BINDING TRANSCRIPTIONAL ACTIVATOR DEVR_DOSR"/>
    <property type="match status" value="1"/>
</dbReference>
<keyword evidence="3" id="KW-0804">Transcription</keyword>
<dbReference type="Gene3D" id="1.10.10.10">
    <property type="entry name" value="Winged helix-like DNA-binding domain superfamily/Winged helix DNA-binding domain"/>
    <property type="match status" value="1"/>
</dbReference>
<gene>
    <name evidence="5" type="ORF">ABID37_003652</name>
</gene>
<dbReference type="Pfam" id="PF03472">
    <property type="entry name" value="Autoind_bind"/>
    <property type="match status" value="1"/>
</dbReference>
<dbReference type="PRINTS" id="PR00038">
    <property type="entry name" value="HTHLUXR"/>
</dbReference>
<dbReference type="PANTHER" id="PTHR44688:SF16">
    <property type="entry name" value="DNA-BINDING TRANSCRIPTIONAL ACTIVATOR DEVR_DOSR"/>
    <property type="match status" value="1"/>
</dbReference>
<evidence type="ECO:0000256" key="1">
    <source>
        <dbReference type="ARBA" id="ARBA00023015"/>
    </source>
</evidence>
<dbReference type="SUPFAM" id="SSF75516">
    <property type="entry name" value="Pheromone-binding domain of LuxR-like quorum-sensing transcription factors"/>
    <property type="match status" value="1"/>
</dbReference>
<sequence length="243" mass="26990">MEGFAIKRVLDDYVGNFIDSLDLGRDEASIRIAAEKLAANSGFERYAYVEGRASDRRGYSNYSLEWQERYISQNYFLLDPVAVHAARTMRPVAWSYSTRNESDAVIRQFFGEAKDFGVSSGLALPIRGSFGSTVLLSFAADSVEFPDVAIRDFAYVATAVAYLHISMREFASVVPAATSTELSPREQICVMWASLGKTKAETAQLLGITEKTVRFYLERAREKLGASNISHAVRIALLRGLLD</sequence>
<dbReference type="InterPro" id="IPR016032">
    <property type="entry name" value="Sig_transdc_resp-reg_C-effctor"/>
</dbReference>
<dbReference type="CDD" id="cd06170">
    <property type="entry name" value="LuxR_C_like"/>
    <property type="match status" value="1"/>
</dbReference>
<keyword evidence="1" id="KW-0805">Transcription regulation</keyword>
<name>A0ABV2N3V2_9HYPH</name>
<dbReference type="InterPro" id="IPR036693">
    <property type="entry name" value="TF_LuxR_autoind-bd_dom_sf"/>
</dbReference>
<feature type="domain" description="HTH luxR-type" evidence="4">
    <location>
        <begin position="175"/>
        <end position="240"/>
    </location>
</feature>
<comment type="caution">
    <text evidence="5">The sequence shown here is derived from an EMBL/GenBank/DDBJ whole genome shotgun (WGS) entry which is preliminary data.</text>
</comment>
<dbReference type="InterPro" id="IPR000792">
    <property type="entry name" value="Tscrpt_reg_LuxR_C"/>
</dbReference>
<dbReference type="SMART" id="SM00421">
    <property type="entry name" value="HTH_LUXR"/>
    <property type="match status" value="1"/>
</dbReference>
<evidence type="ECO:0000256" key="3">
    <source>
        <dbReference type="ARBA" id="ARBA00023163"/>
    </source>
</evidence>
<keyword evidence="2 5" id="KW-0238">DNA-binding</keyword>
<accession>A0ABV2N3V2</accession>
<evidence type="ECO:0000256" key="2">
    <source>
        <dbReference type="ARBA" id="ARBA00023125"/>
    </source>
</evidence>
<dbReference type="EMBL" id="JBEPML010000014">
    <property type="protein sequence ID" value="MET3793424.1"/>
    <property type="molecule type" value="Genomic_DNA"/>
</dbReference>
<dbReference type="InterPro" id="IPR036388">
    <property type="entry name" value="WH-like_DNA-bd_sf"/>
</dbReference>
<dbReference type="SUPFAM" id="SSF46894">
    <property type="entry name" value="C-terminal effector domain of the bipartite response regulators"/>
    <property type="match status" value="1"/>
</dbReference>
<organism evidence="5 6">
    <name type="scientific">Aquamicrobium terrae</name>
    <dbReference type="NCBI Taxonomy" id="1324945"/>
    <lineage>
        <taxon>Bacteria</taxon>
        <taxon>Pseudomonadati</taxon>
        <taxon>Pseudomonadota</taxon>
        <taxon>Alphaproteobacteria</taxon>
        <taxon>Hyphomicrobiales</taxon>
        <taxon>Phyllobacteriaceae</taxon>
        <taxon>Aquamicrobium</taxon>
    </lineage>
</organism>
<evidence type="ECO:0000313" key="6">
    <source>
        <dbReference type="Proteomes" id="UP001549076"/>
    </source>
</evidence>